<evidence type="ECO:0000313" key="4">
    <source>
        <dbReference type="Proteomes" id="UP000595426"/>
    </source>
</evidence>
<protein>
    <recommendedName>
        <fullName evidence="1">Phage head morphogenesis domain-containing protein</fullName>
    </recommendedName>
</protein>
<dbReference type="KEGG" id="egm:AYC65_16685"/>
<reference evidence="2 4" key="1">
    <citation type="submission" date="2020-12" db="EMBL/GenBank/DDBJ databases">
        <title>FDA dAtabase for Regulatory Grade micrObial Sequences (FDA-ARGOS): Supporting development and validation of Infectious Disease Dx tests.</title>
        <authorList>
            <person name="Kerrigan L."/>
            <person name="Long C."/>
            <person name="Tallon L."/>
            <person name="Sadzewicz L."/>
            <person name="Zhao X."/>
            <person name="Boylan J."/>
            <person name="Ott S."/>
            <person name="Bowen H."/>
            <person name="Vavikolanu K."/>
            <person name="Mehta A."/>
            <person name="Aluvathingal J."/>
            <person name="Nadendla S."/>
            <person name="Yan Y."/>
            <person name="Sichtig H."/>
        </authorList>
    </citation>
    <scope>NUCLEOTIDE SEQUENCE [LARGE SCALE GENOMIC DNA]</scope>
    <source>
        <strain evidence="2 4">FDAARGOS_1031</strain>
    </source>
</reference>
<organism evidence="2 4">
    <name type="scientific">Elizabethkingia bruuniana</name>
    <dbReference type="NCBI Taxonomy" id="1756149"/>
    <lineage>
        <taxon>Bacteria</taxon>
        <taxon>Pseudomonadati</taxon>
        <taxon>Bacteroidota</taxon>
        <taxon>Flavobacteriia</taxon>
        <taxon>Flavobacteriales</taxon>
        <taxon>Weeksellaceae</taxon>
        <taxon>Elizabethkingia</taxon>
    </lineage>
</organism>
<evidence type="ECO:0000259" key="1">
    <source>
        <dbReference type="Pfam" id="PF04233"/>
    </source>
</evidence>
<sequence>MAYEWINALEDIYRNKGNDGSINKPIVTKTTRELVKPIDNVFGQKIDYDSPDYVMREMLKKNVWKFAVAKNYNDCVKLSNLLLRPDGSVRPWNEFKREAQLVVGTSNRYLRTEYDTIVASAQMSRLWQEIQQDKHIFPYVQFDVVMDDHTSEICSPLHNVIMSVDDKRLIYFFPPNHFNCRTTLRKLRNGTPTPDVELPEIPEAFKNNVALSGEIFTDKNAYIENTPKKVLAMSDEFANRWQKYEQFLNDKNYQEVQFGKDGGLKAIHIGHNFNKITGKYEKLVQDLFFQKGDEIILTNESSNIPGKKVDGLLNGESFDISSIMGTGKNTIKRALNHSKDKEAKIAILYFPNSDAFNIEWLGNSIRMYNGQTSYRFDKIIYIVEDKVYYYP</sequence>
<accession>A0A5E8D1Q0</accession>
<dbReference type="Pfam" id="PF04233">
    <property type="entry name" value="Phage_Mu_F"/>
    <property type="match status" value="1"/>
</dbReference>
<name>A0A5E8D1Q0_9FLAO</name>
<dbReference type="InterPro" id="IPR006528">
    <property type="entry name" value="Phage_head_morphogenesis_dom"/>
</dbReference>
<dbReference type="OrthoDB" id="9813502at2"/>
<gene>
    <name evidence="2" type="ORF">I6H88_04300</name>
    <name evidence="3" type="ORF">I6H88_06690</name>
</gene>
<dbReference type="EMBL" id="CP067018">
    <property type="protein sequence ID" value="QQN59813.1"/>
    <property type="molecule type" value="Genomic_DNA"/>
</dbReference>
<proteinExistence type="predicted"/>
<dbReference type="AlphaFoldDB" id="A0A5E8D1Q0"/>
<dbReference type="EMBL" id="CP067018">
    <property type="protein sequence ID" value="QQN60262.1"/>
    <property type="molecule type" value="Genomic_DNA"/>
</dbReference>
<feature type="domain" description="Phage head morphogenesis" evidence="1">
    <location>
        <begin position="102"/>
        <end position="184"/>
    </location>
</feature>
<evidence type="ECO:0000313" key="2">
    <source>
        <dbReference type="EMBL" id="QQN59813.1"/>
    </source>
</evidence>
<keyword evidence="4" id="KW-1185">Reference proteome</keyword>
<dbReference type="GeneID" id="93134554"/>
<dbReference type="RefSeq" id="WP_052114666.1">
    <property type="nucleotide sequence ID" value="NZ_CBCSDR010000016.1"/>
</dbReference>
<evidence type="ECO:0000313" key="3">
    <source>
        <dbReference type="EMBL" id="QQN60262.1"/>
    </source>
</evidence>
<dbReference type="Proteomes" id="UP000595426">
    <property type="component" value="Chromosome"/>
</dbReference>
<dbReference type="KEGG" id="egm:AYC65_14310"/>